<dbReference type="AlphaFoldDB" id="A0A5B2VPP6"/>
<dbReference type="PROSITE" id="PS50949">
    <property type="entry name" value="HTH_GNTR"/>
    <property type="match status" value="1"/>
</dbReference>
<dbReference type="Pfam" id="PF13377">
    <property type="entry name" value="Peripla_BP_3"/>
    <property type="match status" value="1"/>
</dbReference>
<evidence type="ECO:0000256" key="2">
    <source>
        <dbReference type="ARBA" id="ARBA00023125"/>
    </source>
</evidence>
<reference evidence="6 7" key="1">
    <citation type="submission" date="2019-09" db="EMBL/GenBank/DDBJ databases">
        <title>Chitinophaga ginsengihumi sp. nov., isolated from soil of ginseng rhizosphere.</title>
        <authorList>
            <person name="Lee J."/>
        </authorList>
    </citation>
    <scope>NUCLEOTIDE SEQUENCE [LARGE SCALE GENOMIC DNA]</scope>
    <source>
        <strain evidence="6 7">BN140078</strain>
    </source>
</reference>
<sequence length="367" mass="41468">MTAAWGQITLKAWIGCLNNDANLFTCSTQPNMKSFISLDHNSGAPKYQQVMQSVINAIDNKQLKIGDKIPSVNEVSDSTGIAKKTVVQAFDQLKQAGIISAVKYKGFFVASSNTHSKHHVFVLFNSLTAYKEEIYEGIKNGLGGKGVVDIYFHHNNVDVFNNLVEQHAGKYTEYIIMPINDKGITDAMRKLPQDKVYILDLGYQDWGLQYPSVCQYFEEDIYQVLQQGLQRIQRQYTRLVLVQGPNFYNLKQIERGFRRFCKEFGLEASVIANARNRQPVKGELYVLVNDQDLVQLVKKISTLSLKLGKDIGIISYNDIPIKEIVANGITTISTDFGRMGADVIHMILKKKKTQLKNPCRLVERASF</sequence>
<dbReference type="InterPro" id="IPR036388">
    <property type="entry name" value="WH-like_DNA-bd_sf"/>
</dbReference>
<keyword evidence="2" id="KW-0238">DNA-binding</keyword>
<proteinExistence type="predicted"/>
<reference evidence="6 7" key="2">
    <citation type="submission" date="2019-09" db="EMBL/GenBank/DDBJ databases">
        <authorList>
            <person name="Jin C."/>
        </authorList>
    </citation>
    <scope>NUCLEOTIDE SEQUENCE [LARGE SCALE GENOMIC DNA]</scope>
    <source>
        <strain evidence="6 7">BN140078</strain>
    </source>
</reference>
<dbReference type="CDD" id="cd07377">
    <property type="entry name" value="WHTH_GntR"/>
    <property type="match status" value="1"/>
</dbReference>
<comment type="caution">
    <text evidence="6">The sequence shown here is derived from an EMBL/GenBank/DDBJ whole genome shotgun (WGS) entry which is preliminary data.</text>
</comment>
<dbReference type="InterPro" id="IPR000524">
    <property type="entry name" value="Tscrpt_reg_HTH_GntR"/>
</dbReference>
<dbReference type="InterPro" id="IPR036390">
    <property type="entry name" value="WH_DNA-bd_sf"/>
</dbReference>
<feature type="domain" description="Rhodanese" evidence="4">
    <location>
        <begin position="195"/>
        <end position="215"/>
    </location>
</feature>
<dbReference type="InterPro" id="IPR001763">
    <property type="entry name" value="Rhodanese-like_dom"/>
</dbReference>
<dbReference type="Gene3D" id="1.10.10.10">
    <property type="entry name" value="Winged helix-like DNA-binding domain superfamily/Winged helix DNA-binding domain"/>
    <property type="match status" value="1"/>
</dbReference>
<dbReference type="Gene3D" id="3.40.50.2300">
    <property type="match status" value="2"/>
</dbReference>
<gene>
    <name evidence="6" type="ORF">F0L74_17825</name>
</gene>
<dbReference type="SUPFAM" id="SSF46785">
    <property type="entry name" value="Winged helix' DNA-binding domain"/>
    <property type="match status" value="1"/>
</dbReference>
<evidence type="ECO:0000259" key="5">
    <source>
        <dbReference type="PROSITE" id="PS50949"/>
    </source>
</evidence>
<dbReference type="EMBL" id="VUOC01000003">
    <property type="protein sequence ID" value="KAA2241733.1"/>
    <property type="molecule type" value="Genomic_DNA"/>
</dbReference>
<keyword evidence="7" id="KW-1185">Reference proteome</keyword>
<dbReference type="InterPro" id="IPR046335">
    <property type="entry name" value="LacI/GalR-like_sensor"/>
</dbReference>
<name>A0A5B2VPP6_9BACT</name>
<feature type="domain" description="HTH gntR-type" evidence="5">
    <location>
        <begin position="44"/>
        <end position="112"/>
    </location>
</feature>
<evidence type="ECO:0000259" key="4">
    <source>
        <dbReference type="PROSITE" id="PS50206"/>
    </source>
</evidence>
<protein>
    <submittedName>
        <fullName evidence="6">GntR family transcriptional regulator</fullName>
    </submittedName>
</protein>
<keyword evidence="3" id="KW-0804">Transcription</keyword>
<organism evidence="6 7">
    <name type="scientific">Chitinophaga agrisoli</name>
    <dbReference type="NCBI Taxonomy" id="2607653"/>
    <lineage>
        <taxon>Bacteria</taxon>
        <taxon>Pseudomonadati</taxon>
        <taxon>Bacteroidota</taxon>
        <taxon>Chitinophagia</taxon>
        <taxon>Chitinophagales</taxon>
        <taxon>Chitinophagaceae</taxon>
        <taxon>Chitinophaga</taxon>
    </lineage>
</organism>
<dbReference type="PANTHER" id="PTHR38445">
    <property type="entry name" value="HTH-TYPE TRANSCRIPTIONAL REPRESSOR YTRA"/>
    <property type="match status" value="1"/>
</dbReference>
<dbReference type="PROSITE" id="PS50206">
    <property type="entry name" value="RHODANESE_3"/>
    <property type="match status" value="1"/>
</dbReference>
<dbReference type="Pfam" id="PF00392">
    <property type="entry name" value="GntR"/>
    <property type="match status" value="1"/>
</dbReference>
<dbReference type="Proteomes" id="UP000324611">
    <property type="component" value="Unassembled WGS sequence"/>
</dbReference>
<dbReference type="PANTHER" id="PTHR38445:SF10">
    <property type="entry name" value="GNTR-FAMILY TRANSCRIPTIONAL REGULATOR"/>
    <property type="match status" value="1"/>
</dbReference>
<evidence type="ECO:0000313" key="7">
    <source>
        <dbReference type="Proteomes" id="UP000324611"/>
    </source>
</evidence>
<keyword evidence="1" id="KW-0805">Transcription regulation</keyword>
<dbReference type="InterPro" id="IPR028082">
    <property type="entry name" value="Peripla_BP_I"/>
</dbReference>
<evidence type="ECO:0000256" key="3">
    <source>
        <dbReference type="ARBA" id="ARBA00023163"/>
    </source>
</evidence>
<dbReference type="GO" id="GO:0003677">
    <property type="term" value="F:DNA binding"/>
    <property type="evidence" value="ECO:0007669"/>
    <property type="project" value="UniProtKB-KW"/>
</dbReference>
<dbReference type="SMART" id="SM00345">
    <property type="entry name" value="HTH_GNTR"/>
    <property type="match status" value="1"/>
</dbReference>
<dbReference type="SUPFAM" id="SSF53822">
    <property type="entry name" value="Periplasmic binding protein-like I"/>
    <property type="match status" value="1"/>
</dbReference>
<dbReference type="GO" id="GO:0003700">
    <property type="term" value="F:DNA-binding transcription factor activity"/>
    <property type="evidence" value="ECO:0007669"/>
    <property type="project" value="InterPro"/>
</dbReference>
<evidence type="ECO:0000256" key="1">
    <source>
        <dbReference type="ARBA" id="ARBA00023015"/>
    </source>
</evidence>
<accession>A0A5B2VPP6</accession>
<evidence type="ECO:0000313" key="6">
    <source>
        <dbReference type="EMBL" id="KAA2241733.1"/>
    </source>
</evidence>